<protein>
    <submittedName>
        <fullName evidence="3">5'(3')-deoxyribonucleotidase</fullName>
    </submittedName>
</protein>
<gene>
    <name evidence="3" type="ORF">AAG747_15260</name>
</gene>
<dbReference type="Pfam" id="PF06941">
    <property type="entry name" value="NT5C"/>
    <property type="match status" value="1"/>
</dbReference>
<proteinExistence type="inferred from homology"/>
<dbReference type="InterPro" id="IPR023214">
    <property type="entry name" value="HAD_sf"/>
</dbReference>
<evidence type="ECO:0000256" key="1">
    <source>
        <dbReference type="ARBA" id="ARBA00009589"/>
    </source>
</evidence>
<dbReference type="RefSeq" id="WP_346822057.1">
    <property type="nucleotide sequence ID" value="NZ_JBDKWZ010000008.1"/>
</dbReference>
<dbReference type="EMBL" id="JBDKWZ010000008">
    <property type="protein sequence ID" value="MEN7549281.1"/>
    <property type="molecule type" value="Genomic_DNA"/>
</dbReference>
<dbReference type="SUPFAM" id="SSF56784">
    <property type="entry name" value="HAD-like"/>
    <property type="match status" value="1"/>
</dbReference>
<dbReference type="InterPro" id="IPR010708">
    <property type="entry name" value="5'(3')-deoxyribonucleotidase"/>
</dbReference>
<dbReference type="SFLD" id="SFLDS00003">
    <property type="entry name" value="Haloacid_Dehalogenase"/>
    <property type="match status" value="1"/>
</dbReference>
<dbReference type="Gene3D" id="3.40.50.1000">
    <property type="entry name" value="HAD superfamily/HAD-like"/>
    <property type="match status" value="1"/>
</dbReference>
<dbReference type="InterPro" id="IPR036412">
    <property type="entry name" value="HAD-like_sf"/>
</dbReference>
<feature type="active site" description="Proton donor" evidence="2">
    <location>
        <position position="10"/>
    </location>
</feature>
<comment type="caution">
    <text evidence="3">The sequence shown here is derived from an EMBL/GenBank/DDBJ whole genome shotgun (WGS) entry which is preliminary data.</text>
</comment>
<feature type="active site" description="Nucleophile" evidence="2">
    <location>
        <position position="8"/>
    </location>
</feature>
<dbReference type="SFLD" id="SFLDG01126">
    <property type="entry name" value="C1.2:_Nucleotidase_Like"/>
    <property type="match status" value="1"/>
</dbReference>
<dbReference type="PANTHER" id="PTHR16504">
    <property type="entry name" value="5'(3')-DEOXYRIBONUCLEOTIDASE"/>
    <property type="match status" value="1"/>
</dbReference>
<comment type="similarity">
    <text evidence="1">Belongs to the 5'(3')-deoxyribonucleotidase family.</text>
</comment>
<name>A0AAW9SEK2_9BACT</name>
<accession>A0AAW9SEK2</accession>
<reference evidence="3 4" key="1">
    <citation type="submission" date="2024-04" db="EMBL/GenBank/DDBJ databases">
        <title>Novel genus in family Flammeovirgaceae.</title>
        <authorList>
            <person name="Nguyen T.H."/>
            <person name="Vuong T.Q."/>
            <person name="Le H."/>
            <person name="Kim S.-G."/>
        </authorList>
    </citation>
    <scope>NUCLEOTIDE SEQUENCE [LARGE SCALE GENOMIC DNA]</scope>
    <source>
        <strain evidence="3 4">JCM 23209</strain>
    </source>
</reference>
<dbReference type="AlphaFoldDB" id="A0AAW9SEK2"/>
<dbReference type="PANTHER" id="PTHR16504:SF4">
    <property type="entry name" value="5'(3')-DEOXYRIBONUCLEOTIDASE"/>
    <property type="match status" value="1"/>
</dbReference>
<sequence length="177" mass="20259">MKKSIAIDMDNVIVDIEGHYIHWYEKSFGIRLDKSALIGKPEGSAFPKPEAIREFLCTPGFFKEAPTMPGAVEAVRQLAEDFEVFIVSAAMEFPQSLSEKYEWLQEHLPFISWKSIVFCGSKQVIDTDFMIDDHVKNLKHFKNQGLLFTACHNVSITGYTRVNNWEEATEYLYAAVQ</sequence>
<organism evidence="3 4">
    <name type="scientific">Rapidithrix thailandica</name>
    <dbReference type="NCBI Taxonomy" id="413964"/>
    <lineage>
        <taxon>Bacteria</taxon>
        <taxon>Pseudomonadati</taxon>
        <taxon>Bacteroidota</taxon>
        <taxon>Cytophagia</taxon>
        <taxon>Cytophagales</taxon>
        <taxon>Flammeovirgaceae</taxon>
        <taxon>Rapidithrix</taxon>
    </lineage>
</organism>
<evidence type="ECO:0000256" key="2">
    <source>
        <dbReference type="PIRSR" id="PIRSR610708-1"/>
    </source>
</evidence>
<dbReference type="SFLD" id="SFLDG01146">
    <property type="entry name" value="C1.2.2"/>
    <property type="match status" value="1"/>
</dbReference>
<dbReference type="GO" id="GO:0008253">
    <property type="term" value="F:5'-nucleotidase activity"/>
    <property type="evidence" value="ECO:0007669"/>
    <property type="project" value="InterPro"/>
</dbReference>
<evidence type="ECO:0000313" key="3">
    <source>
        <dbReference type="EMBL" id="MEN7549281.1"/>
    </source>
</evidence>
<keyword evidence="4" id="KW-1185">Reference proteome</keyword>
<dbReference type="GO" id="GO:0009223">
    <property type="term" value="P:pyrimidine deoxyribonucleotide catabolic process"/>
    <property type="evidence" value="ECO:0007669"/>
    <property type="project" value="TreeGrafter"/>
</dbReference>
<evidence type="ECO:0000313" key="4">
    <source>
        <dbReference type="Proteomes" id="UP001403385"/>
    </source>
</evidence>
<dbReference type="Gene3D" id="1.10.40.40">
    <property type="entry name" value="Deoxyribonucleotidase, domain 2"/>
    <property type="match status" value="1"/>
</dbReference>
<dbReference type="Proteomes" id="UP001403385">
    <property type="component" value="Unassembled WGS sequence"/>
</dbReference>